<accession>A0A8J4VIV5</accession>
<gene>
    <name evidence="11" type="ORF">CMV_023450</name>
</gene>
<name>A0A8J4VIV5_9ROSI</name>
<dbReference type="EC" id="2.3.2.27" evidence="2"/>
<evidence type="ECO:0000313" key="12">
    <source>
        <dbReference type="Proteomes" id="UP000737018"/>
    </source>
</evidence>
<dbReference type="InterPro" id="IPR001841">
    <property type="entry name" value="Znf_RING"/>
</dbReference>
<dbReference type="PROSITE" id="PS50089">
    <property type="entry name" value="ZF_RING_2"/>
    <property type="match status" value="1"/>
</dbReference>
<dbReference type="OrthoDB" id="5600418at2759"/>
<keyword evidence="4" id="KW-0479">Metal-binding</keyword>
<comment type="catalytic activity">
    <reaction evidence="1">
        <text>S-ubiquitinyl-[E2 ubiquitin-conjugating enzyme]-L-cysteine + [acceptor protein]-L-lysine = [E2 ubiquitin-conjugating enzyme]-L-cysteine + N(6)-ubiquitinyl-[acceptor protein]-L-lysine.</text>
        <dbReference type="EC" id="2.3.2.27"/>
    </reaction>
</comment>
<dbReference type="AlphaFoldDB" id="A0A8J4VIV5"/>
<evidence type="ECO:0000256" key="6">
    <source>
        <dbReference type="ARBA" id="ARBA00022833"/>
    </source>
</evidence>
<keyword evidence="5 9" id="KW-0863">Zinc-finger</keyword>
<dbReference type="Proteomes" id="UP000737018">
    <property type="component" value="Unassembled WGS sequence"/>
</dbReference>
<evidence type="ECO:0000256" key="4">
    <source>
        <dbReference type="ARBA" id="ARBA00022723"/>
    </source>
</evidence>
<sequence>MESSSRPNREKMVKKVIWPAIRGRSCPICLKDMEAREAAVLTDCKHAYCVGCIRKWSGLKRNCPLCNAHFDSWLCDISLSSRTFYKERLPALNNNSCTDSTRNDDVQVGFSRIGHRHRRTIRRIRNESNSFSWQRRSLPWRRSFGQPGSVPPDVIAERKLQWRASIYSRRLRAVSSPAQNCREQNISGNIGAKERIVQRIGPWIRRELQAILGDPDPSVIVHVASSLFIASLENNINVHSEQLNFEDESIASLHRFLDDRTSMFWHELRCFAESSLNMETYDALSLVTGTTRPDLIMGLTIFF</sequence>
<dbReference type="PROSITE" id="PS00518">
    <property type="entry name" value="ZF_RING_1"/>
    <property type="match status" value="1"/>
</dbReference>
<evidence type="ECO:0000259" key="10">
    <source>
        <dbReference type="PROSITE" id="PS50089"/>
    </source>
</evidence>
<evidence type="ECO:0000256" key="1">
    <source>
        <dbReference type="ARBA" id="ARBA00000900"/>
    </source>
</evidence>
<evidence type="ECO:0000256" key="9">
    <source>
        <dbReference type="PROSITE-ProRule" id="PRU00175"/>
    </source>
</evidence>
<dbReference type="GO" id="GO:0061630">
    <property type="term" value="F:ubiquitin protein ligase activity"/>
    <property type="evidence" value="ECO:0007669"/>
    <property type="project" value="UniProtKB-EC"/>
</dbReference>
<evidence type="ECO:0000256" key="7">
    <source>
        <dbReference type="ARBA" id="ARBA00023015"/>
    </source>
</evidence>
<dbReference type="InterPro" id="IPR017907">
    <property type="entry name" value="Znf_RING_CS"/>
</dbReference>
<dbReference type="GO" id="GO:0000209">
    <property type="term" value="P:protein polyubiquitination"/>
    <property type="evidence" value="ECO:0007669"/>
    <property type="project" value="TreeGrafter"/>
</dbReference>
<keyword evidence="6" id="KW-0862">Zinc</keyword>
<keyword evidence="3" id="KW-0808">Transferase</keyword>
<dbReference type="PANTHER" id="PTHR46077">
    <property type="entry name" value="E3 UBIQUITIN-PROTEIN LIGASE TOPORS"/>
    <property type="match status" value="1"/>
</dbReference>
<proteinExistence type="predicted"/>
<dbReference type="PANTHER" id="PTHR46077:SF1">
    <property type="entry name" value="TOP1 BINDING ARGININE_SERINE RICH PROTEIN, E3 UBIQUITIN LIGASE"/>
    <property type="match status" value="1"/>
</dbReference>
<dbReference type="EMBL" id="JRKL02005243">
    <property type="protein sequence ID" value="KAF3950849.1"/>
    <property type="molecule type" value="Genomic_DNA"/>
</dbReference>
<evidence type="ECO:0000256" key="2">
    <source>
        <dbReference type="ARBA" id="ARBA00012483"/>
    </source>
</evidence>
<feature type="domain" description="RING-type" evidence="10">
    <location>
        <begin position="26"/>
        <end position="67"/>
    </location>
</feature>
<reference evidence="11" key="1">
    <citation type="submission" date="2020-03" db="EMBL/GenBank/DDBJ databases">
        <title>Castanea mollissima Vanexum genome sequencing.</title>
        <authorList>
            <person name="Staton M."/>
        </authorList>
    </citation>
    <scope>NUCLEOTIDE SEQUENCE</scope>
    <source>
        <tissue evidence="11">Leaf</tissue>
    </source>
</reference>
<evidence type="ECO:0000256" key="5">
    <source>
        <dbReference type="ARBA" id="ARBA00022771"/>
    </source>
</evidence>
<protein>
    <recommendedName>
        <fullName evidence="2">RING-type E3 ubiquitin transferase</fullName>
        <ecNumber evidence="2">2.3.2.27</ecNumber>
    </recommendedName>
</protein>
<dbReference type="Gene3D" id="3.30.40.10">
    <property type="entry name" value="Zinc/RING finger domain, C3HC4 (zinc finger)"/>
    <property type="match status" value="1"/>
</dbReference>
<dbReference type="InterPro" id="IPR013083">
    <property type="entry name" value="Znf_RING/FYVE/PHD"/>
</dbReference>
<evidence type="ECO:0000256" key="8">
    <source>
        <dbReference type="ARBA" id="ARBA00023163"/>
    </source>
</evidence>
<keyword evidence="8" id="KW-0804">Transcription</keyword>
<dbReference type="SUPFAM" id="SSF57850">
    <property type="entry name" value="RING/U-box"/>
    <property type="match status" value="1"/>
</dbReference>
<comment type="caution">
    <text evidence="11">The sequence shown here is derived from an EMBL/GenBank/DDBJ whole genome shotgun (WGS) entry which is preliminary data.</text>
</comment>
<dbReference type="GO" id="GO:0006513">
    <property type="term" value="P:protein monoubiquitination"/>
    <property type="evidence" value="ECO:0007669"/>
    <property type="project" value="TreeGrafter"/>
</dbReference>
<dbReference type="SMART" id="SM00184">
    <property type="entry name" value="RING"/>
    <property type="match status" value="1"/>
</dbReference>
<evidence type="ECO:0000313" key="11">
    <source>
        <dbReference type="EMBL" id="KAF3950849.1"/>
    </source>
</evidence>
<dbReference type="GO" id="GO:0008270">
    <property type="term" value="F:zinc ion binding"/>
    <property type="evidence" value="ECO:0007669"/>
    <property type="project" value="UniProtKB-KW"/>
</dbReference>
<keyword evidence="12" id="KW-1185">Reference proteome</keyword>
<organism evidence="11 12">
    <name type="scientific">Castanea mollissima</name>
    <name type="common">Chinese chestnut</name>
    <dbReference type="NCBI Taxonomy" id="60419"/>
    <lineage>
        <taxon>Eukaryota</taxon>
        <taxon>Viridiplantae</taxon>
        <taxon>Streptophyta</taxon>
        <taxon>Embryophyta</taxon>
        <taxon>Tracheophyta</taxon>
        <taxon>Spermatophyta</taxon>
        <taxon>Magnoliopsida</taxon>
        <taxon>eudicotyledons</taxon>
        <taxon>Gunneridae</taxon>
        <taxon>Pentapetalae</taxon>
        <taxon>rosids</taxon>
        <taxon>fabids</taxon>
        <taxon>Fagales</taxon>
        <taxon>Fagaceae</taxon>
        <taxon>Castanea</taxon>
    </lineage>
</organism>
<dbReference type="Pfam" id="PF13639">
    <property type="entry name" value="zf-RING_2"/>
    <property type="match status" value="1"/>
</dbReference>
<keyword evidence="7" id="KW-0805">Transcription regulation</keyword>
<evidence type="ECO:0000256" key="3">
    <source>
        <dbReference type="ARBA" id="ARBA00022679"/>
    </source>
</evidence>